<feature type="domain" description="Tail specific protease" evidence="1">
    <location>
        <begin position="127"/>
        <end position="326"/>
    </location>
</feature>
<evidence type="ECO:0000313" key="2">
    <source>
        <dbReference type="EMBL" id="MFN0257303.1"/>
    </source>
</evidence>
<comment type="caution">
    <text evidence="2">The sequence shown here is derived from an EMBL/GenBank/DDBJ whole genome shotgun (WGS) entry which is preliminary data.</text>
</comment>
<reference evidence="2 3" key="1">
    <citation type="submission" date="2024-12" db="EMBL/GenBank/DDBJ databases">
        <authorList>
            <person name="Hu S."/>
        </authorList>
    </citation>
    <scope>NUCLEOTIDE SEQUENCE [LARGE SCALE GENOMIC DNA]</scope>
    <source>
        <strain evidence="2 3">THG-T11</strain>
    </source>
</reference>
<dbReference type="InterPro" id="IPR029045">
    <property type="entry name" value="ClpP/crotonase-like_dom_sf"/>
</dbReference>
<dbReference type="Proteomes" id="UP001517247">
    <property type="component" value="Unassembled WGS sequence"/>
</dbReference>
<dbReference type="Gene3D" id="3.90.226.10">
    <property type="entry name" value="2-enoyl-CoA Hydratase, Chain A, domain 1"/>
    <property type="match status" value="1"/>
</dbReference>
<dbReference type="RefSeq" id="WP_138724370.1">
    <property type="nucleotide sequence ID" value="NZ_SSHJ02000008.1"/>
</dbReference>
<accession>A0ABW9JBW7</accession>
<dbReference type="InterPro" id="IPR005151">
    <property type="entry name" value="Tail-specific_protease"/>
</dbReference>
<gene>
    <name evidence="2" type="ORF">E6A44_017060</name>
</gene>
<keyword evidence="3" id="KW-1185">Reference proteome</keyword>
<dbReference type="SMART" id="SM00245">
    <property type="entry name" value="TSPc"/>
    <property type="match status" value="1"/>
</dbReference>
<protein>
    <submittedName>
        <fullName evidence="2">S41 family peptidase</fullName>
        <ecNumber evidence="2">3.4.-.-</ecNumber>
    </submittedName>
</protein>
<dbReference type="EMBL" id="SSHJ02000008">
    <property type="protein sequence ID" value="MFN0257303.1"/>
    <property type="molecule type" value="Genomic_DNA"/>
</dbReference>
<keyword evidence="2" id="KW-0378">Hydrolase</keyword>
<evidence type="ECO:0000259" key="1">
    <source>
        <dbReference type="SMART" id="SM00245"/>
    </source>
</evidence>
<organism evidence="2 3">
    <name type="scientific">Pedobacter ureilyticus</name>
    <dbReference type="NCBI Taxonomy" id="1393051"/>
    <lineage>
        <taxon>Bacteria</taxon>
        <taxon>Pseudomonadati</taxon>
        <taxon>Bacteroidota</taxon>
        <taxon>Sphingobacteriia</taxon>
        <taxon>Sphingobacteriales</taxon>
        <taxon>Sphingobacteriaceae</taxon>
        <taxon>Pedobacter</taxon>
    </lineage>
</organism>
<sequence>MKASISALLFFTGIISGFCQTDLIKSDRSDKIADSTNVFYKELFKALKRGYLHRNSVDWKTIERDTYLKLGSYHSFRASLQEVTNVLDRIEANHCQVYHNGVKYTTTRKASSKQPYSDEWKSKYDTGPALEVKLLAGKYAYILMPRMIVFDNSPENLSKIAQPLYEQIARLKIHDNIAGWIVDLRFNTGGNSAPMLLALYDLLGNGIVWTGLNENRKVVAEYKLVNGSYFYNSKEIAAIKPEGRLLDKAKVALITGAMTASSGEVTALSFKGRDNTLFIGEKTAGYTTSNVNWPLPYDSFIAMTTGYDGDRSGTYYARIEPEVPLSKNDDFKDLMSDANVQQAIRFFNAR</sequence>
<dbReference type="GO" id="GO:0016787">
    <property type="term" value="F:hydrolase activity"/>
    <property type="evidence" value="ECO:0007669"/>
    <property type="project" value="UniProtKB-KW"/>
</dbReference>
<proteinExistence type="predicted"/>
<name>A0ABW9JBW7_9SPHI</name>
<dbReference type="SUPFAM" id="SSF52096">
    <property type="entry name" value="ClpP/crotonase"/>
    <property type="match status" value="1"/>
</dbReference>
<dbReference type="EC" id="3.4.-.-" evidence="2"/>
<dbReference type="Pfam" id="PF03572">
    <property type="entry name" value="Peptidase_S41"/>
    <property type="match status" value="1"/>
</dbReference>
<evidence type="ECO:0000313" key="3">
    <source>
        <dbReference type="Proteomes" id="UP001517247"/>
    </source>
</evidence>